<reference evidence="2 3" key="1">
    <citation type="submission" date="2016-07" db="EMBL/GenBank/DDBJ databases">
        <title>Draft genome of the white-rot fungus Obba rivulosa 3A-2.</title>
        <authorList>
            <consortium name="DOE Joint Genome Institute"/>
            <person name="Miettinen O."/>
            <person name="Riley R."/>
            <person name="Acob R."/>
            <person name="Barry K."/>
            <person name="Cullen D."/>
            <person name="De Vries R."/>
            <person name="Hainaut M."/>
            <person name="Hatakka A."/>
            <person name="Henrissat B."/>
            <person name="Hilden K."/>
            <person name="Kuo R."/>
            <person name="Labutti K."/>
            <person name="Lipzen A."/>
            <person name="Makela M.R."/>
            <person name="Sandor L."/>
            <person name="Spatafora J.W."/>
            <person name="Grigoriev I.V."/>
            <person name="Hibbett D.S."/>
        </authorList>
    </citation>
    <scope>NUCLEOTIDE SEQUENCE [LARGE SCALE GENOMIC DNA]</scope>
    <source>
        <strain evidence="2 3">3A-2</strain>
    </source>
</reference>
<dbReference type="OrthoDB" id="5303367at2759"/>
<accession>A0A8E2AMF1</accession>
<evidence type="ECO:0000259" key="1">
    <source>
        <dbReference type="Pfam" id="PF06985"/>
    </source>
</evidence>
<dbReference type="EMBL" id="KV722488">
    <property type="protein sequence ID" value="OCH87346.1"/>
    <property type="molecule type" value="Genomic_DNA"/>
</dbReference>
<evidence type="ECO:0000313" key="3">
    <source>
        <dbReference type="Proteomes" id="UP000250043"/>
    </source>
</evidence>
<dbReference type="Proteomes" id="UP000250043">
    <property type="component" value="Unassembled WGS sequence"/>
</dbReference>
<dbReference type="InterPro" id="IPR010730">
    <property type="entry name" value="HET"/>
</dbReference>
<dbReference type="AlphaFoldDB" id="A0A8E2AMF1"/>
<dbReference type="InterPro" id="IPR052895">
    <property type="entry name" value="HetReg/Transcr_Mod"/>
</dbReference>
<gene>
    <name evidence="2" type="ORF">OBBRIDRAFT_889859</name>
</gene>
<feature type="domain" description="Heterokaryon incompatibility" evidence="1">
    <location>
        <begin position="57"/>
        <end position="146"/>
    </location>
</feature>
<keyword evidence="3" id="KW-1185">Reference proteome</keyword>
<protein>
    <recommendedName>
        <fullName evidence="1">Heterokaryon incompatibility domain-containing protein</fullName>
    </recommendedName>
</protein>
<name>A0A8E2AMF1_9APHY</name>
<proteinExistence type="predicted"/>
<organism evidence="2 3">
    <name type="scientific">Obba rivulosa</name>
    <dbReference type="NCBI Taxonomy" id="1052685"/>
    <lineage>
        <taxon>Eukaryota</taxon>
        <taxon>Fungi</taxon>
        <taxon>Dikarya</taxon>
        <taxon>Basidiomycota</taxon>
        <taxon>Agaricomycotina</taxon>
        <taxon>Agaricomycetes</taxon>
        <taxon>Polyporales</taxon>
        <taxon>Gelatoporiaceae</taxon>
        <taxon>Obba</taxon>
    </lineage>
</organism>
<dbReference type="Pfam" id="PF06985">
    <property type="entry name" value="HET"/>
    <property type="match status" value="1"/>
</dbReference>
<evidence type="ECO:0000313" key="2">
    <source>
        <dbReference type="EMBL" id="OCH87346.1"/>
    </source>
</evidence>
<dbReference type="PANTHER" id="PTHR24148">
    <property type="entry name" value="ANKYRIN REPEAT DOMAIN-CONTAINING PROTEIN 39 HOMOLOG-RELATED"/>
    <property type="match status" value="1"/>
</dbReference>
<sequence length="533" mass="60619">MAGSTVLSTHLDSLTNSILDLTQIATPCRYRLVDCEQLIIYNNLRILEFFEFPAVPYTTISYVWHGNPFDDTKDEDLGAFTVKGAEDGDRIGIHVLRHMCRASLVQEAKFMWLDRLCIMQTTREDKGWQMSQMFRIYKSCKACIILPSGIRGLAHLDEGTTWLHRGWTLQEVMAPPRAFVLFAWVHGVGIFQNTNYPDVYEVERRKSAIARVEVILQACRARVRFTTRERKEVIDHVNAKLFGATRGDYAAVDALTGMMETSDPEEKAYSIWRSSFMRTSSRPVDMIFSIMGLFDVSLDPLAFQSHDRIGATIALTQELLRKGYSASWLGISFDLPPSKLLAFPEFPTTSVDGMAKVQIKNEWKKVTEVVDGMHWFKDAPKGRMDNDGYLIFSAKAAPLRQCTGREGKGIHLKAQDGSSWEVVTENLNRGKPQVSTETVKAIAVMVGRRVHYNHGWRSVYREIDPHTFSALLIRDHEPGKFHIVSYIHGADSLQKVFENWEDREFAVGGIEGTKVSVMDVRLTRFQTYINAEQ</sequence>
<dbReference type="PANTHER" id="PTHR24148:SF64">
    <property type="entry name" value="HETEROKARYON INCOMPATIBILITY DOMAIN-CONTAINING PROTEIN"/>
    <property type="match status" value="1"/>
</dbReference>